<dbReference type="InterPro" id="IPR014718">
    <property type="entry name" value="GH-type_carb-bd"/>
</dbReference>
<dbReference type="InterPro" id="IPR011013">
    <property type="entry name" value="Gal_mutarotase_sf_dom"/>
</dbReference>
<evidence type="ECO:0000313" key="2">
    <source>
        <dbReference type="Proteomes" id="UP000199032"/>
    </source>
</evidence>
<dbReference type="EC" id="5.1.3.3" evidence="1"/>
<dbReference type="Gene3D" id="2.70.98.10">
    <property type="match status" value="1"/>
</dbReference>
<dbReference type="GO" id="GO:0006006">
    <property type="term" value="P:glucose metabolic process"/>
    <property type="evidence" value="ECO:0007669"/>
    <property type="project" value="TreeGrafter"/>
</dbReference>
<protein>
    <submittedName>
        <fullName evidence="1">Putative Aldose 1-epimerase</fullName>
        <ecNumber evidence="1">5.1.3.3</ecNumber>
    </submittedName>
</protein>
<evidence type="ECO:0000313" key="1">
    <source>
        <dbReference type="EMBL" id="CUS39142.1"/>
    </source>
</evidence>
<keyword evidence="1" id="KW-0413">Isomerase</keyword>
<dbReference type="EMBL" id="CZQA01000013">
    <property type="protein sequence ID" value="CUS39142.1"/>
    <property type="molecule type" value="Genomic_DNA"/>
</dbReference>
<dbReference type="Pfam" id="PF01263">
    <property type="entry name" value="Aldose_epim"/>
    <property type="match status" value="1"/>
</dbReference>
<proteinExistence type="predicted"/>
<dbReference type="PANTHER" id="PTHR10091">
    <property type="entry name" value="ALDOSE-1-EPIMERASE"/>
    <property type="match status" value="1"/>
</dbReference>
<dbReference type="GO" id="GO:0033499">
    <property type="term" value="P:galactose catabolic process via UDP-galactose, Leloir pathway"/>
    <property type="evidence" value="ECO:0007669"/>
    <property type="project" value="TreeGrafter"/>
</dbReference>
<dbReference type="OrthoDB" id="9808779at2"/>
<dbReference type="STRING" id="1742972.COMA1_70047"/>
<reference evidence="1 2" key="1">
    <citation type="submission" date="2015-10" db="EMBL/GenBank/DDBJ databases">
        <authorList>
            <person name="Gilbert D.G."/>
        </authorList>
    </citation>
    <scope>NUCLEOTIDE SEQUENCE [LARGE SCALE GENOMIC DNA]</scope>
    <source>
        <strain evidence="1">COMA1</strain>
    </source>
</reference>
<keyword evidence="2" id="KW-1185">Reference proteome</keyword>
<sequence length="318" mass="35204">MASMTADTERTLSFQNQRAVVSPWGASLRRYLFIDADGREIDIAWGYSGGSGKRGGQGDVLIPFPGRIGNGRYSFDGRTFQLECNDKEGPNAIHGFVRNLPWHIQESHPNRVAFGVRLDATTYAERGYPFSLRILVTYELNKQGLGCRFSVTNVGHKPAPVGVGFHPYFTVGTGIIDEAEAQIPGTGFLEFNQRLVPTGTIYPVQDTPWDYRRFRPIAQQRFNHCYVNLERDTEGVAMAALRHVPSNRTITMTMDAAFSSVVVYTGDAIADAPRVALAIEPMTCASDAFNHPEWGLKRLAADETFSGCWGVDDSSRRG</sequence>
<gene>
    <name evidence="1" type="ORF">COMA1_70047</name>
</gene>
<dbReference type="SUPFAM" id="SSF74650">
    <property type="entry name" value="Galactose mutarotase-like"/>
    <property type="match status" value="1"/>
</dbReference>
<accession>A0A0S4LTC3</accession>
<dbReference type="GO" id="GO:0004034">
    <property type="term" value="F:aldose 1-epimerase activity"/>
    <property type="evidence" value="ECO:0007669"/>
    <property type="project" value="UniProtKB-EC"/>
</dbReference>
<dbReference type="GO" id="GO:0030246">
    <property type="term" value="F:carbohydrate binding"/>
    <property type="evidence" value="ECO:0007669"/>
    <property type="project" value="InterPro"/>
</dbReference>
<dbReference type="AlphaFoldDB" id="A0A0S4LTC3"/>
<dbReference type="PANTHER" id="PTHR10091:SF0">
    <property type="entry name" value="GALACTOSE MUTAROTASE"/>
    <property type="match status" value="1"/>
</dbReference>
<dbReference type="Proteomes" id="UP000199032">
    <property type="component" value="Unassembled WGS sequence"/>
</dbReference>
<dbReference type="RefSeq" id="WP_090751087.1">
    <property type="nucleotide sequence ID" value="NZ_CZQA01000013.1"/>
</dbReference>
<name>A0A0S4LTC3_9BACT</name>
<dbReference type="InterPro" id="IPR008183">
    <property type="entry name" value="Aldose_1/G6P_1-epimerase"/>
</dbReference>
<organism evidence="1 2">
    <name type="scientific">Candidatus Nitrospira nitrosa</name>
    <dbReference type="NCBI Taxonomy" id="1742972"/>
    <lineage>
        <taxon>Bacteria</taxon>
        <taxon>Pseudomonadati</taxon>
        <taxon>Nitrospirota</taxon>
        <taxon>Nitrospiria</taxon>
        <taxon>Nitrospirales</taxon>
        <taxon>Nitrospiraceae</taxon>
        <taxon>Nitrospira</taxon>
    </lineage>
</organism>